<name>A0A517TAV3_9PLAN</name>
<keyword evidence="2" id="KW-1185">Reference proteome</keyword>
<proteinExistence type="predicted"/>
<dbReference type="SUPFAM" id="SSF57783">
    <property type="entry name" value="Zinc beta-ribbon"/>
    <property type="match status" value="1"/>
</dbReference>
<dbReference type="RefSeq" id="WP_145263560.1">
    <property type="nucleotide sequence ID" value="NZ_CP036316.1"/>
</dbReference>
<dbReference type="AlphaFoldDB" id="A0A517TAV3"/>
<reference evidence="1 2" key="1">
    <citation type="submission" date="2019-02" db="EMBL/GenBank/DDBJ databases">
        <title>Deep-cultivation of Planctomycetes and their phenomic and genomic characterization uncovers novel biology.</title>
        <authorList>
            <person name="Wiegand S."/>
            <person name="Jogler M."/>
            <person name="Boedeker C."/>
            <person name="Pinto D."/>
            <person name="Vollmers J."/>
            <person name="Rivas-Marin E."/>
            <person name="Kohn T."/>
            <person name="Peeters S.H."/>
            <person name="Heuer A."/>
            <person name="Rast P."/>
            <person name="Oberbeckmann S."/>
            <person name="Bunk B."/>
            <person name="Jeske O."/>
            <person name="Meyerdierks A."/>
            <person name="Storesund J.E."/>
            <person name="Kallscheuer N."/>
            <person name="Luecker S."/>
            <person name="Lage O.M."/>
            <person name="Pohl T."/>
            <person name="Merkel B.J."/>
            <person name="Hornburger P."/>
            <person name="Mueller R.-W."/>
            <person name="Bruemmer F."/>
            <person name="Labrenz M."/>
            <person name="Spormann A.M."/>
            <person name="Op den Camp H."/>
            <person name="Overmann J."/>
            <person name="Amann R."/>
            <person name="Jetten M.S.M."/>
            <person name="Mascher T."/>
            <person name="Medema M.H."/>
            <person name="Devos D.P."/>
            <person name="Kaster A.-K."/>
            <person name="Ovreas L."/>
            <person name="Rohde M."/>
            <person name="Galperin M.Y."/>
            <person name="Jogler C."/>
        </authorList>
    </citation>
    <scope>NUCLEOTIDE SEQUENCE [LARGE SCALE GENOMIC DNA]</scope>
    <source>
        <strain evidence="1 2">V22</strain>
    </source>
</reference>
<organism evidence="1 2">
    <name type="scientific">Calycomorphotria hydatis</name>
    <dbReference type="NCBI Taxonomy" id="2528027"/>
    <lineage>
        <taxon>Bacteria</taxon>
        <taxon>Pseudomonadati</taxon>
        <taxon>Planctomycetota</taxon>
        <taxon>Planctomycetia</taxon>
        <taxon>Planctomycetales</taxon>
        <taxon>Planctomycetaceae</taxon>
        <taxon>Calycomorphotria</taxon>
    </lineage>
</organism>
<sequence>MEVHRQQCQSCKGRDMRDILVREPNEPQRVYVRCINCGAFVARYTLSGYYHHGKGIESYLRTHSVPDDSGREWLDRFRHTEQSALEGFERAVEELQRLEKDDISPHEADS</sequence>
<dbReference type="OrthoDB" id="282012at2"/>
<evidence type="ECO:0000313" key="2">
    <source>
        <dbReference type="Proteomes" id="UP000319976"/>
    </source>
</evidence>
<dbReference type="EMBL" id="CP036316">
    <property type="protein sequence ID" value="QDT65502.1"/>
    <property type="molecule type" value="Genomic_DNA"/>
</dbReference>
<dbReference type="KEGG" id="chya:V22_27560"/>
<gene>
    <name evidence="1" type="ORF">V22_27560</name>
</gene>
<evidence type="ECO:0000313" key="1">
    <source>
        <dbReference type="EMBL" id="QDT65502.1"/>
    </source>
</evidence>
<dbReference type="Proteomes" id="UP000319976">
    <property type="component" value="Chromosome"/>
</dbReference>
<protein>
    <submittedName>
        <fullName evidence="1">Uncharacterized protein</fullName>
    </submittedName>
</protein>
<accession>A0A517TAV3</accession>